<dbReference type="SMART" id="SM00717">
    <property type="entry name" value="SANT"/>
    <property type="match status" value="1"/>
</dbReference>
<dbReference type="Proteomes" id="UP000012960">
    <property type="component" value="Unplaced"/>
</dbReference>
<dbReference type="PANTHER" id="PTHR46872">
    <property type="entry name" value="DNA BINDING PROTEIN"/>
    <property type="match status" value="1"/>
</dbReference>
<dbReference type="PANTHER" id="PTHR46872:SF10">
    <property type="entry name" value="MYB-LIKE DOMAIN-CONTAINING PROTEIN"/>
    <property type="match status" value="1"/>
</dbReference>
<dbReference type="Gene3D" id="1.10.10.60">
    <property type="entry name" value="Homeodomain-like"/>
    <property type="match status" value="1"/>
</dbReference>
<dbReference type="EMBL" id="HG996469">
    <property type="protein sequence ID" value="CAG1840802.1"/>
    <property type="molecule type" value="Genomic_DNA"/>
</dbReference>
<feature type="region of interest" description="Disordered" evidence="1">
    <location>
        <begin position="439"/>
        <end position="491"/>
    </location>
</feature>
<keyword evidence="5" id="KW-1185">Reference proteome</keyword>
<dbReference type="InterPro" id="IPR009057">
    <property type="entry name" value="Homeodomain-like_sf"/>
</dbReference>
<evidence type="ECO:0000256" key="1">
    <source>
        <dbReference type="SAM" id="MobiDB-lite"/>
    </source>
</evidence>
<dbReference type="Gramene" id="Ma04_t00580.4">
    <property type="protein sequence ID" value="Ma04_p00580.4"/>
    <property type="gene ID" value="Ma04_g00580"/>
</dbReference>
<reference evidence="4" key="2">
    <citation type="submission" date="2021-05" db="UniProtKB">
        <authorList>
            <consortium name="EnsemblPlants"/>
        </authorList>
    </citation>
    <scope>IDENTIFICATION</scope>
    <source>
        <strain evidence="4">subsp. malaccensis</strain>
    </source>
</reference>
<name>A0A804IJH6_MUSAM</name>
<dbReference type="InParanoid" id="A0A804IJH6"/>
<dbReference type="EnsemblPlants" id="Ma04_t00580.4">
    <property type="protein sequence ID" value="Ma04_p00580.4"/>
    <property type="gene ID" value="Ma04_g00580"/>
</dbReference>
<evidence type="ECO:0000259" key="2">
    <source>
        <dbReference type="PROSITE" id="PS50090"/>
    </source>
</evidence>
<feature type="domain" description="Myb-like" evidence="2">
    <location>
        <begin position="379"/>
        <end position="427"/>
    </location>
</feature>
<proteinExistence type="predicted"/>
<gene>
    <name evidence="3" type="ORF">GSMUA_105960.1</name>
</gene>
<evidence type="ECO:0000313" key="5">
    <source>
        <dbReference type="Proteomes" id="UP000012960"/>
    </source>
</evidence>
<protein>
    <submittedName>
        <fullName evidence="3">(wild Malaysian banana) hypothetical protein</fullName>
    </submittedName>
</protein>
<feature type="compositionally biased region" description="Acidic residues" evidence="1">
    <location>
        <begin position="476"/>
        <end position="491"/>
    </location>
</feature>
<feature type="compositionally biased region" description="Acidic residues" evidence="1">
    <location>
        <begin position="445"/>
        <end position="466"/>
    </location>
</feature>
<organism evidence="4 5">
    <name type="scientific">Musa acuminata subsp. malaccensis</name>
    <name type="common">Wild banana</name>
    <name type="synonym">Musa malaccensis</name>
    <dbReference type="NCBI Taxonomy" id="214687"/>
    <lineage>
        <taxon>Eukaryota</taxon>
        <taxon>Viridiplantae</taxon>
        <taxon>Streptophyta</taxon>
        <taxon>Embryophyta</taxon>
        <taxon>Tracheophyta</taxon>
        <taxon>Spermatophyta</taxon>
        <taxon>Magnoliopsida</taxon>
        <taxon>Liliopsida</taxon>
        <taxon>Zingiberales</taxon>
        <taxon>Musaceae</taxon>
        <taxon>Musa</taxon>
    </lineage>
</organism>
<dbReference type="InterPro" id="IPR001005">
    <property type="entry name" value="SANT/Myb"/>
</dbReference>
<dbReference type="AlphaFoldDB" id="A0A804IJH6"/>
<dbReference type="OrthoDB" id="1908944at2759"/>
<dbReference type="Pfam" id="PF00249">
    <property type="entry name" value="Myb_DNA-binding"/>
    <property type="match status" value="1"/>
</dbReference>
<dbReference type="PROSITE" id="PS50090">
    <property type="entry name" value="MYB_LIKE"/>
    <property type="match status" value="1"/>
</dbReference>
<sequence length="638" mass="71729">MSYIYFLMIYCPRGRRAEVRGLNPWSSLLELELKMVFNHSKQSSADHTSDRFAYERARHLASDDQLAQYAEDSPSLAIPAKSPASGKGKKDFLSCHKDFENETADHSYDNSHNGLSGNPSLSWVTGNTSMDIWIDNGKRSLCDGETCEHGSKRLKQADQNLQLCSSKICISAFEESPSVASEDRKYRGTAAVAGDIVNQATSSNWFSRESALDSPIRIPSYPSYYGDTCQATESDQVEDRYSPVFDYHGRKHVPIGANHQADLPEWGSQDFKNHIRDNDVCASPMTPVTTSLSCDNVVIDGDDGDKWVGTCVIPMPDSAVLASDVLAYHKMECSCLDVGSIRCVRQHVMQARQKLKQKLGHKTFLELGFGNMGEVVTEKWTEEEEQLFYEVVLLNPASLGKNFWKKLPQVFPTRSSKELISYYFNVFMLRKRAEQNRLDPLHVDSDDDEWQESDDGESSTEEEDSVVESPPADQDVAGEEDDLEEAEIAEEDDDVEDCVYYHLAGYNEKQPSGDINRHIVGESTLHSSMTASNLHHFMEEHDIQDDSCTSYEGQHNGVVSCDAVDISDLHHGLIEDHENLHNEHRNDGLSGLADYGFFDGHSDLKSWDMRYSCGTEKDDFFSTCNVIEEVFGKEPLDK</sequence>
<dbReference type="SUPFAM" id="SSF46689">
    <property type="entry name" value="Homeodomain-like"/>
    <property type="match status" value="1"/>
</dbReference>
<accession>A0A804IJH6</accession>
<evidence type="ECO:0000313" key="3">
    <source>
        <dbReference type="EMBL" id="CAG1840802.1"/>
    </source>
</evidence>
<evidence type="ECO:0000313" key="4">
    <source>
        <dbReference type="EnsemblPlants" id="Ma04_p00580.4"/>
    </source>
</evidence>
<dbReference type="FunCoup" id="A0A804IJH6">
    <property type="interactions" value="3521"/>
</dbReference>
<reference evidence="3" key="1">
    <citation type="submission" date="2021-03" db="EMBL/GenBank/DDBJ databases">
        <authorList>
            <consortium name="Genoscope - CEA"/>
            <person name="William W."/>
        </authorList>
    </citation>
    <scope>NUCLEOTIDE SEQUENCE</scope>
    <source>
        <strain evidence="3">Doubled-haploid Pahang</strain>
    </source>
</reference>
<dbReference type="CDD" id="cd00167">
    <property type="entry name" value="SANT"/>
    <property type="match status" value="1"/>
</dbReference>